<accession>A0A0L7KPW6</accession>
<dbReference type="InterPro" id="IPR036013">
    <property type="entry name" value="Band_7/SPFH_dom_sf"/>
</dbReference>
<protein>
    <submittedName>
        <fullName evidence="3">Putative flotillin</fullName>
    </submittedName>
</protein>
<dbReference type="AlphaFoldDB" id="A0A0L7KPW6"/>
<organism evidence="3 4">
    <name type="scientific">Operophtera brumata</name>
    <name type="common">Winter moth</name>
    <name type="synonym">Phalaena brumata</name>
    <dbReference type="NCBI Taxonomy" id="104452"/>
    <lineage>
        <taxon>Eukaryota</taxon>
        <taxon>Metazoa</taxon>
        <taxon>Ecdysozoa</taxon>
        <taxon>Arthropoda</taxon>
        <taxon>Hexapoda</taxon>
        <taxon>Insecta</taxon>
        <taxon>Pterygota</taxon>
        <taxon>Neoptera</taxon>
        <taxon>Endopterygota</taxon>
        <taxon>Lepidoptera</taxon>
        <taxon>Glossata</taxon>
        <taxon>Ditrysia</taxon>
        <taxon>Geometroidea</taxon>
        <taxon>Geometridae</taxon>
        <taxon>Larentiinae</taxon>
        <taxon>Operophtera</taxon>
    </lineage>
</organism>
<dbReference type="PANTHER" id="PTHR13806:SF46">
    <property type="entry name" value="FLOTILLIN-1-RELATED"/>
    <property type="match status" value="1"/>
</dbReference>
<keyword evidence="4" id="KW-1185">Reference proteome</keyword>
<evidence type="ECO:0000256" key="2">
    <source>
        <dbReference type="SAM" id="Phobius"/>
    </source>
</evidence>
<keyword evidence="2" id="KW-0472">Membrane</keyword>
<dbReference type="GO" id="GO:0045661">
    <property type="term" value="P:regulation of myoblast differentiation"/>
    <property type="evidence" value="ECO:0007669"/>
    <property type="project" value="TreeGrafter"/>
</dbReference>
<dbReference type="GO" id="GO:0031410">
    <property type="term" value="C:cytoplasmic vesicle"/>
    <property type="evidence" value="ECO:0007669"/>
    <property type="project" value="TreeGrafter"/>
</dbReference>
<dbReference type="Gene3D" id="3.30.479.30">
    <property type="entry name" value="Band 7 domain"/>
    <property type="match status" value="1"/>
</dbReference>
<comment type="caution">
    <text evidence="3">The sequence shown here is derived from an EMBL/GenBank/DDBJ whole genome shotgun (WGS) entry which is preliminary data.</text>
</comment>
<dbReference type="CDD" id="cd03399">
    <property type="entry name" value="SPFH_flotillin"/>
    <property type="match status" value="1"/>
</dbReference>
<reference evidence="3 4" key="1">
    <citation type="journal article" date="2015" name="Genome Biol. Evol.">
        <title>The genome of winter moth (Operophtera brumata) provides a genomic perspective on sexual dimorphism and phenology.</title>
        <authorList>
            <person name="Derks M.F."/>
            <person name="Smit S."/>
            <person name="Salis L."/>
            <person name="Schijlen E."/>
            <person name="Bossers A."/>
            <person name="Mateman C."/>
            <person name="Pijl A.S."/>
            <person name="de Ridder D."/>
            <person name="Groenen M.A."/>
            <person name="Visser M.E."/>
            <person name="Megens H.J."/>
        </authorList>
    </citation>
    <scope>NUCLEOTIDE SEQUENCE [LARGE SCALE GENOMIC DNA]</scope>
    <source>
        <strain evidence="3">WM2013NL</strain>
        <tissue evidence="3">Head and thorax</tissue>
    </source>
</reference>
<evidence type="ECO:0000313" key="4">
    <source>
        <dbReference type="Proteomes" id="UP000037510"/>
    </source>
</evidence>
<dbReference type="EMBL" id="JTDY01007240">
    <property type="protein sequence ID" value="KOB65353.1"/>
    <property type="molecule type" value="Genomic_DNA"/>
</dbReference>
<sequence length="149" mass="16337">MLRFHVQEDDGGRLGVGLVARDRCAAYLPRGNIFLQAVIVISAVNLAGYLYVMTLNPMCEYVETAQGVPLTVTGVAQCKIMNEDELLTTACEQFLGKTVKEIKMTILQTLEGHLRAILGKYLLKSFKFPLEVTSFQVDGAASHVNVSSL</sequence>
<feature type="transmembrane region" description="Helical" evidence="2">
    <location>
        <begin position="33"/>
        <end position="52"/>
    </location>
</feature>
<name>A0A0L7KPW6_OPEBR</name>
<dbReference type="PANTHER" id="PTHR13806">
    <property type="entry name" value="FLOTILLIN-RELATED"/>
    <property type="match status" value="1"/>
</dbReference>
<evidence type="ECO:0000256" key="1">
    <source>
        <dbReference type="RuleBase" id="RU366054"/>
    </source>
</evidence>
<comment type="similarity">
    <text evidence="1">Belongs to the band 7/mec-2 family. Flotillin subfamily.</text>
</comment>
<keyword evidence="2" id="KW-0812">Transmembrane</keyword>
<proteinExistence type="inferred from homology"/>
<gene>
    <name evidence="3" type="ORF">OBRU01_17981</name>
</gene>
<dbReference type="STRING" id="104452.A0A0L7KPW6"/>
<evidence type="ECO:0000313" key="3">
    <source>
        <dbReference type="EMBL" id="KOB65353.1"/>
    </source>
</evidence>
<keyword evidence="2" id="KW-1133">Transmembrane helix</keyword>
<dbReference type="InterPro" id="IPR027705">
    <property type="entry name" value="Flotillin_fam"/>
</dbReference>
<dbReference type="Proteomes" id="UP000037510">
    <property type="component" value="Unassembled WGS sequence"/>
</dbReference>
<dbReference type="GO" id="GO:0002020">
    <property type="term" value="F:protease binding"/>
    <property type="evidence" value="ECO:0007669"/>
    <property type="project" value="TreeGrafter"/>
</dbReference>
<dbReference type="SUPFAM" id="SSF117892">
    <property type="entry name" value="Band 7/SPFH domain"/>
    <property type="match status" value="1"/>
</dbReference>
<dbReference type="GO" id="GO:0072659">
    <property type="term" value="P:protein localization to plasma membrane"/>
    <property type="evidence" value="ECO:0007669"/>
    <property type="project" value="TreeGrafter"/>
</dbReference>
<dbReference type="GO" id="GO:0016600">
    <property type="term" value="C:flotillin complex"/>
    <property type="evidence" value="ECO:0007669"/>
    <property type="project" value="TreeGrafter"/>
</dbReference>